<comment type="caution">
    <text evidence="1">The sequence shown here is derived from an EMBL/GenBank/DDBJ whole genome shotgun (WGS) entry which is preliminary data.</text>
</comment>
<reference evidence="1" key="1">
    <citation type="submission" date="2009-10" db="EMBL/GenBank/DDBJ databases">
        <title>Diversity of trophic interactions inside an arsenic-rich microbial ecosystem.</title>
        <authorList>
            <person name="Bertin P.N."/>
            <person name="Heinrich-Salmeron A."/>
            <person name="Pelletier E."/>
            <person name="Goulhen-Chollet F."/>
            <person name="Arsene-Ploetze F."/>
            <person name="Gallien S."/>
            <person name="Calteau A."/>
            <person name="Vallenet D."/>
            <person name="Casiot C."/>
            <person name="Chane-Woon-Ming B."/>
            <person name="Giloteaux L."/>
            <person name="Barakat M."/>
            <person name="Bonnefoy V."/>
            <person name="Bruneel O."/>
            <person name="Chandler M."/>
            <person name="Cleiss J."/>
            <person name="Duran R."/>
            <person name="Elbaz-Poulichet F."/>
            <person name="Fonknechten N."/>
            <person name="Lauga B."/>
            <person name="Mornico D."/>
            <person name="Ortet P."/>
            <person name="Schaeffer C."/>
            <person name="Siguier P."/>
            <person name="Alexander Thil Smith A."/>
            <person name="Van Dorsselaer A."/>
            <person name="Weissenbach J."/>
            <person name="Medigue C."/>
            <person name="Le Paslier D."/>
        </authorList>
    </citation>
    <scope>NUCLEOTIDE SEQUENCE</scope>
</reference>
<evidence type="ECO:0000313" key="1">
    <source>
        <dbReference type="EMBL" id="CBH96482.1"/>
    </source>
</evidence>
<name>E6PNI0_9ZZZZ</name>
<proteinExistence type="predicted"/>
<dbReference type="AlphaFoldDB" id="E6PNI0"/>
<gene>
    <name evidence="1" type="ORF">CARN2_1340</name>
</gene>
<dbReference type="EMBL" id="CABM01000027">
    <property type="protein sequence ID" value="CBH96482.1"/>
    <property type="molecule type" value="Genomic_DNA"/>
</dbReference>
<sequence>MLPPSAFLGMTLPSMDRLLHELGRVDQRLAHAIELSPLLRRPVVQRGEVFLQATQLAQLGLQRGHAPQANILTQRHAAQIAAGGGHGGVGQVADPRKLLLRHLAVHDAGALGHG</sequence>
<protein>
    <submittedName>
        <fullName evidence="1">Uncharacterized protein</fullName>
    </submittedName>
</protein>
<organism evidence="1">
    <name type="scientific">mine drainage metagenome</name>
    <dbReference type="NCBI Taxonomy" id="410659"/>
    <lineage>
        <taxon>unclassified sequences</taxon>
        <taxon>metagenomes</taxon>
        <taxon>ecological metagenomes</taxon>
    </lineage>
</organism>
<accession>E6PNI0</accession>